<gene>
    <name evidence="1" type="ORF">ABT56_18960</name>
</gene>
<sequence>MNALMHKIYLNSAGIAGQINQQAAQLDLAIKQIMQQHTEQKTIIDMAASLVANSKPQNFLMLVCNTETITRNGFTLGIGLPVVYWVQCKNGLNITLSQQAEWIEIAQRFSFAELIDQTMSIDELADQSLTQLLDVFALKPKLLAGYDISAVIVKSKGTKCAGDFECDGSTRIPRSMFFLRKPTASEYDRVFCSHPANFTGLSPEQQQQWLIQLTQSHSKTGSLNAVGYLVNDTALVVHTPERLFTLSGNDISSLSRCQIACIEGISKLDTYPTNLRLRLQNMVERFAISVQQQQLFVDHAWLSDLDMEI</sequence>
<evidence type="ECO:0000313" key="2">
    <source>
        <dbReference type="Proteomes" id="UP000036097"/>
    </source>
</evidence>
<evidence type="ECO:0000313" key="1">
    <source>
        <dbReference type="EMBL" id="KLV03515.1"/>
    </source>
</evidence>
<comment type="caution">
    <text evidence="1">The sequence shown here is derived from an EMBL/GenBank/DDBJ whole genome shotgun (WGS) entry which is preliminary data.</text>
</comment>
<keyword evidence="2" id="KW-1185">Reference proteome</keyword>
<dbReference type="EMBL" id="LDOT01000032">
    <property type="protein sequence ID" value="KLV03515.1"/>
    <property type="molecule type" value="Genomic_DNA"/>
</dbReference>
<proteinExistence type="predicted"/>
<reference evidence="1 2" key="1">
    <citation type="submission" date="2015-05" db="EMBL/GenBank/DDBJ databases">
        <title>Photobacterium galathea sp. nov.</title>
        <authorList>
            <person name="Machado H."/>
            <person name="Gram L."/>
        </authorList>
    </citation>
    <scope>NUCLEOTIDE SEQUENCE [LARGE SCALE GENOMIC DNA]</scope>
    <source>
        <strain evidence="1 2">CGMCC 1.12159</strain>
    </source>
</reference>
<accession>A0A0J1GUU1</accession>
<dbReference type="AlphaFoldDB" id="A0A0J1GUU1"/>
<dbReference type="Proteomes" id="UP000036097">
    <property type="component" value="Unassembled WGS sequence"/>
</dbReference>
<organism evidence="1 2">
    <name type="scientific">Photobacterium aquae</name>
    <dbReference type="NCBI Taxonomy" id="1195763"/>
    <lineage>
        <taxon>Bacteria</taxon>
        <taxon>Pseudomonadati</taxon>
        <taxon>Pseudomonadota</taxon>
        <taxon>Gammaproteobacteria</taxon>
        <taxon>Vibrionales</taxon>
        <taxon>Vibrionaceae</taxon>
        <taxon>Photobacterium</taxon>
    </lineage>
</organism>
<name>A0A0J1GUU1_9GAMM</name>
<protein>
    <submittedName>
        <fullName evidence="1">Uncharacterized protein</fullName>
    </submittedName>
</protein>
<dbReference type="PATRIC" id="fig|1195763.3.peg.4053"/>
<dbReference type="RefSeq" id="WP_047880477.1">
    <property type="nucleotide sequence ID" value="NZ_LDOT01000032.1"/>
</dbReference>